<dbReference type="PROSITE" id="PS50066">
    <property type="entry name" value="MADS_BOX_2"/>
    <property type="match status" value="1"/>
</dbReference>
<keyword evidence="4" id="KW-0804">Transcription</keyword>
<evidence type="ECO:0000256" key="6">
    <source>
        <dbReference type="SAM" id="MobiDB-lite"/>
    </source>
</evidence>
<dbReference type="Pfam" id="PF00319">
    <property type="entry name" value="SRF-TF"/>
    <property type="match status" value="1"/>
</dbReference>
<evidence type="ECO:0000313" key="8">
    <source>
        <dbReference type="EMBL" id="CAD9774792.1"/>
    </source>
</evidence>
<dbReference type="EMBL" id="HBHP01030523">
    <property type="protein sequence ID" value="CAD9774792.1"/>
    <property type="molecule type" value="Transcribed_RNA"/>
</dbReference>
<dbReference type="GO" id="GO:0046983">
    <property type="term" value="F:protein dimerization activity"/>
    <property type="evidence" value="ECO:0007669"/>
    <property type="project" value="InterPro"/>
</dbReference>
<evidence type="ECO:0000256" key="2">
    <source>
        <dbReference type="ARBA" id="ARBA00023015"/>
    </source>
</evidence>
<feature type="domain" description="MADS-box" evidence="7">
    <location>
        <begin position="1"/>
        <end position="47"/>
    </location>
</feature>
<evidence type="ECO:0000256" key="1">
    <source>
        <dbReference type="ARBA" id="ARBA00004123"/>
    </source>
</evidence>
<keyword evidence="2" id="KW-0805">Transcription regulation</keyword>
<evidence type="ECO:0000256" key="4">
    <source>
        <dbReference type="ARBA" id="ARBA00023163"/>
    </source>
</evidence>
<evidence type="ECO:0000259" key="7">
    <source>
        <dbReference type="PROSITE" id="PS50066"/>
    </source>
</evidence>
<dbReference type="InterPro" id="IPR002100">
    <property type="entry name" value="TF_MADSbox"/>
</dbReference>
<dbReference type="SUPFAM" id="SSF55455">
    <property type="entry name" value="SRF-like"/>
    <property type="match status" value="1"/>
</dbReference>
<dbReference type="PANTHER" id="PTHR11945">
    <property type="entry name" value="MADS BOX PROTEIN"/>
    <property type="match status" value="1"/>
</dbReference>
<gene>
    <name evidence="8" type="ORF">LSP00402_LOCUS18786</name>
</gene>
<keyword evidence="5" id="KW-0539">Nucleus</keyword>
<proteinExistence type="predicted"/>
<accession>A0A7S2TZS1</accession>
<dbReference type="SMART" id="SM00432">
    <property type="entry name" value="MADS"/>
    <property type="match status" value="1"/>
</dbReference>
<dbReference type="PRINTS" id="PR00404">
    <property type="entry name" value="MADSDOMAIN"/>
</dbReference>
<dbReference type="GO" id="GO:0005634">
    <property type="term" value="C:nucleus"/>
    <property type="evidence" value="ECO:0007669"/>
    <property type="project" value="UniProtKB-SubCell"/>
</dbReference>
<dbReference type="PANTHER" id="PTHR11945:SF534">
    <property type="entry name" value="MYOCYTE-SPECIFIC ENHANCER FACTOR 2"/>
    <property type="match status" value="1"/>
</dbReference>
<dbReference type="Gene3D" id="3.40.1810.10">
    <property type="entry name" value="Transcription factor, MADS-box"/>
    <property type="match status" value="1"/>
</dbReference>
<organism evidence="8">
    <name type="scientific">Lotharella oceanica</name>
    <dbReference type="NCBI Taxonomy" id="641309"/>
    <lineage>
        <taxon>Eukaryota</taxon>
        <taxon>Sar</taxon>
        <taxon>Rhizaria</taxon>
        <taxon>Cercozoa</taxon>
        <taxon>Chlorarachniophyceae</taxon>
        <taxon>Lotharella</taxon>
    </lineage>
</organism>
<comment type="subcellular location">
    <subcellularLocation>
        <location evidence="1">Nucleus</location>
    </subcellularLocation>
</comment>
<name>A0A7S2TZS1_9EUKA</name>
<keyword evidence="3" id="KW-0238">DNA-binding</keyword>
<feature type="compositionally biased region" description="Low complexity" evidence="6">
    <location>
        <begin position="113"/>
        <end position="129"/>
    </location>
</feature>
<sequence length="434" mass="46450">MGRKKIIIKAITSEKNRQVTFNKRRVGLMKKAMELSILCGCEVGLIINFDQKIHVYASSTIENVIGQFHDYEGPYVALDNKHLTALTPGRASSYKVHHDMVKARQPPCEHCGSRQSSSQQLPSRPLTSSGHTVPTHRRTFSGEYKAPVNTANTYVAGAPGAKRRRVENKTQVPRKKNDVKMYSNPSGASFRPPAAGKPASTSQPFTPIPGSSPFGTSASMIYPPLINMGTGVLPSPSAFFKPGTPSALFKPGTPTGGVSMNMDPFGWQQNGPKTPVLKVPKVSNKLSGSSTSAAMEISLAGTAKKPQIKLESLGNGPKNTLSRRRELKLNNLDMSNVEKPSVHVVEVSNSNTLTAVPTSVPAVPSATTKPPRHEKKAPTPAQQTPGLGGIGSILTPSLGNMMAFSPLRTTGDFTFLTSPKTNALNQWGSQACKS</sequence>
<protein>
    <recommendedName>
        <fullName evidence="7">MADS-box domain-containing protein</fullName>
    </recommendedName>
</protein>
<feature type="region of interest" description="Disordered" evidence="6">
    <location>
        <begin position="105"/>
        <end position="212"/>
    </location>
</feature>
<dbReference type="GO" id="GO:0045893">
    <property type="term" value="P:positive regulation of DNA-templated transcription"/>
    <property type="evidence" value="ECO:0007669"/>
    <property type="project" value="UniProtKB-ARBA"/>
</dbReference>
<reference evidence="8" key="1">
    <citation type="submission" date="2021-01" db="EMBL/GenBank/DDBJ databases">
        <authorList>
            <person name="Corre E."/>
            <person name="Pelletier E."/>
            <person name="Niang G."/>
            <person name="Scheremetjew M."/>
            <person name="Finn R."/>
            <person name="Kale V."/>
            <person name="Holt S."/>
            <person name="Cochrane G."/>
            <person name="Meng A."/>
            <person name="Brown T."/>
            <person name="Cohen L."/>
        </authorList>
    </citation>
    <scope>NUCLEOTIDE SEQUENCE</scope>
    <source>
        <strain evidence="8">CCMP622</strain>
    </source>
</reference>
<evidence type="ECO:0000256" key="5">
    <source>
        <dbReference type="ARBA" id="ARBA00023242"/>
    </source>
</evidence>
<evidence type="ECO:0000256" key="3">
    <source>
        <dbReference type="ARBA" id="ARBA00023125"/>
    </source>
</evidence>
<dbReference type="InterPro" id="IPR036879">
    <property type="entry name" value="TF_MADSbox_sf"/>
</dbReference>
<dbReference type="GO" id="GO:0000981">
    <property type="term" value="F:DNA-binding transcription factor activity, RNA polymerase II-specific"/>
    <property type="evidence" value="ECO:0007669"/>
    <property type="project" value="TreeGrafter"/>
</dbReference>
<dbReference type="AlphaFoldDB" id="A0A7S2TZS1"/>
<dbReference type="GO" id="GO:0000978">
    <property type="term" value="F:RNA polymerase II cis-regulatory region sequence-specific DNA binding"/>
    <property type="evidence" value="ECO:0007669"/>
    <property type="project" value="TreeGrafter"/>
</dbReference>
<feature type="region of interest" description="Disordered" evidence="6">
    <location>
        <begin position="360"/>
        <end position="388"/>
    </location>
</feature>